<evidence type="ECO:0000256" key="3">
    <source>
        <dbReference type="ARBA" id="ARBA00022989"/>
    </source>
</evidence>
<accession>A0ABN7YMD0</accession>
<feature type="transmembrane region" description="Helical" evidence="5">
    <location>
        <begin position="172"/>
        <end position="189"/>
    </location>
</feature>
<name>A0ABN7YMD0_9BURK</name>
<keyword evidence="2 5" id="KW-0812">Transmembrane</keyword>
<evidence type="ECO:0000256" key="1">
    <source>
        <dbReference type="ARBA" id="ARBA00004141"/>
    </source>
</evidence>
<evidence type="ECO:0000256" key="4">
    <source>
        <dbReference type="ARBA" id="ARBA00023136"/>
    </source>
</evidence>
<feature type="transmembrane region" description="Helical" evidence="5">
    <location>
        <begin position="390"/>
        <end position="407"/>
    </location>
</feature>
<gene>
    <name evidence="7" type="ORF">LMG21510_02413</name>
</gene>
<feature type="transmembrane region" description="Helical" evidence="5">
    <location>
        <begin position="328"/>
        <end position="347"/>
    </location>
</feature>
<dbReference type="RefSeq" id="WP_224041973.1">
    <property type="nucleotide sequence ID" value="NZ_CAJZAH010000002.1"/>
</dbReference>
<feature type="transmembrane region" description="Helical" evidence="5">
    <location>
        <begin position="218"/>
        <end position="237"/>
    </location>
</feature>
<feature type="transmembrane region" description="Helical" evidence="5">
    <location>
        <begin position="35"/>
        <end position="52"/>
    </location>
</feature>
<comment type="caution">
    <text evidence="7">The sequence shown here is derived from an EMBL/GenBank/DDBJ whole genome shotgun (WGS) entry which is preliminary data.</text>
</comment>
<proteinExistence type="predicted"/>
<comment type="subcellular location">
    <subcellularLocation>
        <location evidence="1">Membrane</location>
        <topology evidence="1">Multi-pass membrane protein</topology>
    </subcellularLocation>
</comment>
<dbReference type="Proteomes" id="UP000721236">
    <property type="component" value="Unassembled WGS sequence"/>
</dbReference>
<evidence type="ECO:0000256" key="5">
    <source>
        <dbReference type="SAM" id="Phobius"/>
    </source>
</evidence>
<feature type="transmembrane region" description="Helical" evidence="5">
    <location>
        <begin position="12"/>
        <end position="29"/>
    </location>
</feature>
<feature type="domain" description="O-antigen ligase-related" evidence="6">
    <location>
        <begin position="180"/>
        <end position="335"/>
    </location>
</feature>
<dbReference type="PANTHER" id="PTHR37422">
    <property type="entry name" value="TEICHURONIC ACID BIOSYNTHESIS PROTEIN TUAE"/>
    <property type="match status" value="1"/>
</dbReference>
<protein>
    <recommendedName>
        <fullName evidence="6">O-antigen ligase-related domain-containing protein</fullName>
    </recommendedName>
</protein>
<dbReference type="InterPro" id="IPR051533">
    <property type="entry name" value="WaaL-like"/>
</dbReference>
<reference evidence="7 8" key="1">
    <citation type="submission" date="2021-08" db="EMBL/GenBank/DDBJ databases">
        <authorList>
            <person name="Peeters C."/>
        </authorList>
    </citation>
    <scope>NUCLEOTIDE SEQUENCE [LARGE SCALE GENOMIC DNA]</scope>
    <source>
        <strain evidence="7 8">LMG 21510</strain>
    </source>
</reference>
<feature type="transmembrane region" description="Helical" evidence="5">
    <location>
        <begin position="359"/>
        <end position="384"/>
    </location>
</feature>
<keyword evidence="8" id="KW-1185">Reference proteome</keyword>
<evidence type="ECO:0000259" key="6">
    <source>
        <dbReference type="Pfam" id="PF04932"/>
    </source>
</evidence>
<keyword evidence="4 5" id="KW-0472">Membrane</keyword>
<dbReference type="EMBL" id="CAJZAH010000002">
    <property type="protein sequence ID" value="CAG9173999.1"/>
    <property type="molecule type" value="Genomic_DNA"/>
</dbReference>
<dbReference type="PANTHER" id="PTHR37422:SF23">
    <property type="entry name" value="TEICHURONIC ACID BIOSYNTHESIS PROTEIN TUAE"/>
    <property type="match status" value="1"/>
</dbReference>
<evidence type="ECO:0000313" key="8">
    <source>
        <dbReference type="Proteomes" id="UP000721236"/>
    </source>
</evidence>
<organism evidence="7 8">
    <name type="scientific">Cupriavidus respiraculi</name>
    <dbReference type="NCBI Taxonomy" id="195930"/>
    <lineage>
        <taxon>Bacteria</taxon>
        <taxon>Pseudomonadati</taxon>
        <taxon>Pseudomonadota</taxon>
        <taxon>Betaproteobacteria</taxon>
        <taxon>Burkholderiales</taxon>
        <taxon>Burkholderiaceae</taxon>
        <taxon>Cupriavidus</taxon>
    </lineage>
</organism>
<feature type="transmembrane region" description="Helical" evidence="5">
    <location>
        <begin position="64"/>
        <end position="82"/>
    </location>
</feature>
<dbReference type="InterPro" id="IPR007016">
    <property type="entry name" value="O-antigen_ligase-rel_domated"/>
</dbReference>
<sequence length="418" mass="44597">MVFRATAATGQSWLANGLVLAFPVLLLGVPRGSGVFLAAILVGAILSFRGAGRILAEHGEWLKPLGLAILAVGAVCLASKVYFDLEWSSLDNPSRILLAWLACLVILRYRPDSRWLWYGVPVAIALTLVIVSYQKLALGEARPAAWVQPIAFGNMVAAFGLIGFVRPGQRAVDHLLGWGVLIAAVAILVVNGSRGAWLALMVTTVVMLPVRHRHIRPVAFVALVAMLVAAAAALYALPDSPVAKRVDKVGQDIAQFKEGNPDSSTGARLLMWQLAASAVKEHPWTGVGLGRFSRLTRELPACQASHKRHEFCLEHAHNDVMEALATTGIPGLLALMGMFLVPAALFWRLLRRSSDEHPVGLSLAAAGLAVVLTSVIGGLTQVTMAHQANIVFYAGTVGLLLGLAIVNQGKPRNNNESL</sequence>
<evidence type="ECO:0000256" key="2">
    <source>
        <dbReference type="ARBA" id="ARBA00022692"/>
    </source>
</evidence>
<keyword evidence="3 5" id="KW-1133">Transmembrane helix</keyword>
<evidence type="ECO:0000313" key="7">
    <source>
        <dbReference type="EMBL" id="CAG9173999.1"/>
    </source>
</evidence>
<feature type="transmembrane region" description="Helical" evidence="5">
    <location>
        <begin position="146"/>
        <end position="165"/>
    </location>
</feature>
<feature type="transmembrane region" description="Helical" evidence="5">
    <location>
        <begin position="116"/>
        <end position="134"/>
    </location>
</feature>
<dbReference type="Pfam" id="PF04932">
    <property type="entry name" value="Wzy_C"/>
    <property type="match status" value="1"/>
</dbReference>